<keyword evidence="2" id="KW-1133">Transmembrane helix</keyword>
<protein>
    <recommendedName>
        <fullName evidence="3">Major facilitator superfamily (MFS) profile domain-containing protein</fullName>
    </recommendedName>
</protein>
<dbReference type="PANTHER" id="PTHR23520:SF5">
    <property type="entry name" value="TRANSPORTER, PUTATIVE (AFU_ORTHOLOGUE AFUA_3G04000)-RELATED"/>
    <property type="match status" value="1"/>
</dbReference>
<dbReference type="OrthoDB" id="10027823at2759"/>
<dbReference type="PANTHER" id="PTHR23520">
    <property type="entry name" value="TRANSPORTER, PUTATIVE (AFU_ORTHOLOGUE AFUA_3G04000)-RELATED"/>
    <property type="match status" value="1"/>
</dbReference>
<organism evidence="4 5">
    <name type="scientific">Diplocarpon coronariae</name>
    <dbReference type="NCBI Taxonomy" id="2795749"/>
    <lineage>
        <taxon>Eukaryota</taxon>
        <taxon>Fungi</taxon>
        <taxon>Dikarya</taxon>
        <taxon>Ascomycota</taxon>
        <taxon>Pezizomycotina</taxon>
        <taxon>Leotiomycetes</taxon>
        <taxon>Helotiales</taxon>
        <taxon>Drepanopezizaceae</taxon>
        <taxon>Diplocarpon</taxon>
    </lineage>
</organism>
<evidence type="ECO:0000259" key="3">
    <source>
        <dbReference type="PROSITE" id="PS50850"/>
    </source>
</evidence>
<reference evidence="4 5" key="1">
    <citation type="submission" date="2017-04" db="EMBL/GenBank/DDBJ databases">
        <title>Draft genome sequence of Marssonina coronaria NL1: causal agent of apple blotch.</title>
        <authorList>
            <person name="Cheng Q."/>
        </authorList>
    </citation>
    <scope>NUCLEOTIDE SEQUENCE [LARGE SCALE GENOMIC DNA]</scope>
    <source>
        <strain evidence="4 5">NL1</strain>
    </source>
</reference>
<feature type="transmembrane region" description="Helical" evidence="2">
    <location>
        <begin position="89"/>
        <end position="107"/>
    </location>
</feature>
<feature type="transmembrane region" description="Helical" evidence="2">
    <location>
        <begin position="263"/>
        <end position="288"/>
    </location>
</feature>
<keyword evidence="2" id="KW-0472">Membrane</keyword>
<feature type="transmembrane region" description="Helical" evidence="2">
    <location>
        <begin position="340"/>
        <end position="361"/>
    </location>
</feature>
<evidence type="ECO:0000256" key="1">
    <source>
        <dbReference type="ARBA" id="ARBA00004141"/>
    </source>
</evidence>
<evidence type="ECO:0000313" key="4">
    <source>
        <dbReference type="EMBL" id="OWP04003.1"/>
    </source>
</evidence>
<dbReference type="FunCoup" id="A0A218Z8Z4">
    <property type="interactions" value="124"/>
</dbReference>
<keyword evidence="5" id="KW-1185">Reference proteome</keyword>
<dbReference type="AlphaFoldDB" id="A0A218Z8Z4"/>
<dbReference type="EMBL" id="MZNU01000149">
    <property type="protein sequence ID" value="OWP04003.1"/>
    <property type="molecule type" value="Genomic_DNA"/>
</dbReference>
<dbReference type="GO" id="GO:0022857">
    <property type="term" value="F:transmembrane transporter activity"/>
    <property type="evidence" value="ECO:0007669"/>
    <property type="project" value="InterPro"/>
</dbReference>
<feature type="domain" description="Major facilitator superfamily (MFS) profile" evidence="3">
    <location>
        <begin position="1"/>
        <end position="443"/>
    </location>
</feature>
<feature type="transmembrane region" description="Helical" evidence="2">
    <location>
        <begin position="154"/>
        <end position="178"/>
    </location>
</feature>
<dbReference type="Pfam" id="PF07690">
    <property type="entry name" value="MFS_1"/>
    <property type="match status" value="2"/>
</dbReference>
<name>A0A218Z8Z4_9HELO</name>
<keyword evidence="2" id="KW-0812">Transmembrane</keyword>
<dbReference type="InterPro" id="IPR011701">
    <property type="entry name" value="MFS"/>
</dbReference>
<comment type="caution">
    <text evidence="4">The sequence shown here is derived from an EMBL/GenBank/DDBJ whole genome shotgun (WGS) entry which is preliminary data.</text>
</comment>
<sequence>MASRCVSRGLEELGITSLWSSPVDVKLLCCQRFVRLVAYGGSTLILVSRLRELGISEERVGLFMTLTLLGDLAISAVLTLCADALGRKCVLAAGALLMSAAGAMFALCDNYWILLLAAIVGVISPSGNEIGPFRAIEESIIAHLTPVANRGDVYAWYSLIAATGTALGLMTTGWVLTYMVEDLKWEATQAYRAVFSVYAVLGLLKLLLTLALSRAVELEEKVAPDEEVETSPLIRDGAEDQEQKKRNWLLSKLSTISPESRTIVCQLCILFMLDSFSSGLAPLSWVTYFFHQKFNMKEGVLGALFFTTAIVAAVSMLLASSIAKRIGNIQTMVFTHLPSAIFLALIPIPSSLPIAMLFLILRSCTQSMDVAPRTAFLAAVVLPHERTAAMGLINVAKTLGQSFGPLVTGLLAGKGLFWVAFVTAGSLKAMYDLGMLAVFSGHETRDDRAEEERLSESEAPDQG</sequence>
<accession>A0A218Z8Z4</accession>
<feature type="transmembrane region" description="Helical" evidence="2">
    <location>
        <begin position="300"/>
        <end position="319"/>
    </location>
</feature>
<feature type="transmembrane region" description="Helical" evidence="2">
    <location>
        <begin position="60"/>
        <end position="82"/>
    </location>
</feature>
<dbReference type="InterPro" id="IPR036259">
    <property type="entry name" value="MFS_trans_sf"/>
</dbReference>
<dbReference type="InParanoid" id="A0A218Z8Z4"/>
<gene>
    <name evidence="4" type="ORF">B2J93_682</name>
</gene>
<feature type="transmembrane region" description="Helical" evidence="2">
    <location>
        <begin position="190"/>
        <end position="212"/>
    </location>
</feature>
<dbReference type="Proteomes" id="UP000242519">
    <property type="component" value="Unassembled WGS sequence"/>
</dbReference>
<dbReference type="STRING" id="503106.A0A218Z8Z4"/>
<evidence type="ECO:0000256" key="2">
    <source>
        <dbReference type="SAM" id="Phobius"/>
    </source>
</evidence>
<feature type="transmembrane region" description="Helical" evidence="2">
    <location>
        <begin position="113"/>
        <end position="133"/>
    </location>
</feature>
<dbReference type="Gene3D" id="1.20.1250.20">
    <property type="entry name" value="MFS general substrate transporter like domains"/>
    <property type="match status" value="1"/>
</dbReference>
<proteinExistence type="predicted"/>
<dbReference type="InterPro" id="IPR020846">
    <property type="entry name" value="MFS_dom"/>
</dbReference>
<comment type="subcellular location">
    <subcellularLocation>
        <location evidence="1">Membrane</location>
        <topology evidence="1">Multi-pass membrane protein</topology>
    </subcellularLocation>
</comment>
<dbReference type="PROSITE" id="PS50850">
    <property type="entry name" value="MFS"/>
    <property type="match status" value="1"/>
</dbReference>
<dbReference type="SUPFAM" id="SSF103473">
    <property type="entry name" value="MFS general substrate transporter"/>
    <property type="match status" value="1"/>
</dbReference>
<dbReference type="GO" id="GO:0000329">
    <property type="term" value="C:fungal-type vacuole membrane"/>
    <property type="evidence" value="ECO:0007669"/>
    <property type="project" value="TreeGrafter"/>
</dbReference>
<evidence type="ECO:0000313" key="5">
    <source>
        <dbReference type="Proteomes" id="UP000242519"/>
    </source>
</evidence>